<feature type="transmembrane region" description="Helical" evidence="4">
    <location>
        <begin position="12"/>
        <end position="38"/>
    </location>
</feature>
<reference evidence="6 8" key="2">
    <citation type="submission" date="2016-10" db="EMBL/GenBank/DDBJ databases">
        <authorList>
            <person name="Varghese N."/>
            <person name="Submissions S."/>
        </authorList>
    </citation>
    <scope>NUCLEOTIDE SEQUENCE [LARGE SCALE GENOMIC DNA]</scope>
    <source>
        <strain evidence="6 8">DSM 6083</strain>
    </source>
</reference>
<keyword evidence="3" id="KW-0949">S-adenosyl-L-methionine</keyword>
<accession>A0A8D3Y442</accession>
<evidence type="ECO:0000313" key="5">
    <source>
        <dbReference type="EMBL" id="AJE16886.1"/>
    </source>
</evidence>
<proteinExistence type="predicted"/>
<protein>
    <submittedName>
        <fullName evidence="5">Trans-aconitate methyltransferase</fullName>
    </submittedName>
</protein>
<sequence>MLAGLRRRLPVLVALFAQVIAVAIVWLLLYTLALAFGLRLGGIPAALLQGAVAAAVGQCLGLSKWWLPINLGFVPGLLLVQEQALPPSLLLAGFGLLLALNWNAIGERVPLYLTGRAAEQRLLQHLEQRPAGFTFIDLGCGLGGTLARLARACPEGCFVGVETAPLSFLLAWLRCLPRRNCRVRLRSLWREDLGRYDVVYCFLSPAPMPALWDKARREMRCDAQLISNSFAVPGKTPEEQWPIDDWRQSSLLLYRPAAHPPDGPRATG</sequence>
<dbReference type="PANTHER" id="PTHR13610">
    <property type="entry name" value="METHYLTRANSFERASE DOMAIN-CONTAINING PROTEIN"/>
    <property type="match status" value="1"/>
</dbReference>
<gene>
    <name evidence="5" type="ORF">CL52_18265</name>
    <name evidence="6" type="ORF">SAMN05660875_106268</name>
</gene>
<keyword evidence="4" id="KW-0472">Membrane</keyword>
<dbReference type="Proteomes" id="UP000031271">
    <property type="component" value="Chromosome"/>
</dbReference>
<dbReference type="Proteomes" id="UP000182276">
    <property type="component" value="Unassembled WGS sequence"/>
</dbReference>
<keyword evidence="4" id="KW-0812">Transmembrane</keyword>
<evidence type="ECO:0000313" key="7">
    <source>
        <dbReference type="Proteomes" id="UP000031271"/>
    </source>
</evidence>
<dbReference type="AlphaFoldDB" id="A0A8D3Y442"/>
<reference evidence="5 7" key="3">
    <citation type="journal article" name="Genome Announc.">
        <title>Complete Genome Sequence of Pseudomonas balearica DSM 6083T.</title>
        <authorList>
            <person name="Bennasar-Figueras A."/>
            <person name="Salva-Serra F."/>
            <person name="Jaen-Luchoro D."/>
            <person name="Segui C."/>
            <person name="Aliaga F."/>
            <person name="Busquets A."/>
            <person name="Gomila M."/>
            <person name="Moore E.R."/>
            <person name="Lalucat J."/>
        </authorList>
    </citation>
    <scope>NUCLEOTIDE SEQUENCE [LARGE SCALE GENOMIC DNA]</scope>
    <source>
        <strain evidence="7">DSM 6083</strain>
        <strain evidence="5">DSM6083</strain>
    </source>
</reference>
<evidence type="ECO:0000313" key="6">
    <source>
        <dbReference type="EMBL" id="SDM62005.1"/>
    </source>
</evidence>
<dbReference type="KEGG" id="pbm:CL52_18265"/>
<dbReference type="InterPro" id="IPR026170">
    <property type="entry name" value="FAM173A/B"/>
</dbReference>
<dbReference type="GO" id="GO:0016279">
    <property type="term" value="F:protein-lysine N-methyltransferase activity"/>
    <property type="evidence" value="ECO:0007669"/>
    <property type="project" value="InterPro"/>
</dbReference>
<dbReference type="Gene3D" id="3.40.50.150">
    <property type="entry name" value="Vaccinia Virus protein VP39"/>
    <property type="match status" value="1"/>
</dbReference>
<evidence type="ECO:0000313" key="8">
    <source>
        <dbReference type="Proteomes" id="UP000182276"/>
    </source>
</evidence>
<dbReference type="EMBL" id="CP007511">
    <property type="protein sequence ID" value="AJE16886.1"/>
    <property type="molecule type" value="Genomic_DNA"/>
</dbReference>
<keyword evidence="4" id="KW-1133">Transmembrane helix</keyword>
<keyword evidence="1 5" id="KW-0489">Methyltransferase</keyword>
<evidence type="ECO:0000256" key="4">
    <source>
        <dbReference type="SAM" id="Phobius"/>
    </source>
</evidence>
<evidence type="ECO:0000256" key="2">
    <source>
        <dbReference type="ARBA" id="ARBA00022679"/>
    </source>
</evidence>
<keyword evidence="2 5" id="KW-0808">Transferase</keyword>
<reference evidence="7" key="1">
    <citation type="submission" date="2014-03" db="EMBL/GenBank/DDBJ databases">
        <title>Complete genome of Pseudomonas balearica DSM 6083T, a sewage water isolate from an enrichment with 2-methylnaphthalene.</title>
        <authorList>
            <person name="Salva-Serra F."/>
            <person name="Jaen-Luchoro D."/>
            <person name="Busquets A."/>
            <person name="Pena A."/>
            <person name="Gomila M."/>
            <person name="Bosch R."/>
            <person name="Nogales B."/>
            <person name="Garcia-Valdes E."/>
            <person name="Lalucat J."/>
            <person name="Bennasar A."/>
        </authorList>
    </citation>
    <scope>NUCLEOTIDE SEQUENCE [LARGE SCALE GENOMIC DNA]</scope>
    <source>
        <strain evidence="7">DSM 6083</strain>
    </source>
</reference>
<dbReference type="CDD" id="cd02440">
    <property type="entry name" value="AdoMet_MTases"/>
    <property type="match status" value="1"/>
</dbReference>
<organism evidence="5 7">
    <name type="scientific">Stutzerimonas balearica DSM 6083</name>
    <dbReference type="NCBI Taxonomy" id="1123016"/>
    <lineage>
        <taxon>Bacteria</taxon>
        <taxon>Pseudomonadati</taxon>
        <taxon>Pseudomonadota</taxon>
        <taxon>Gammaproteobacteria</taxon>
        <taxon>Pseudomonadales</taxon>
        <taxon>Pseudomonadaceae</taxon>
        <taxon>Stutzerimonas</taxon>
    </lineage>
</organism>
<dbReference type="SUPFAM" id="SSF53335">
    <property type="entry name" value="S-adenosyl-L-methionine-dependent methyltransferases"/>
    <property type="match status" value="1"/>
</dbReference>
<evidence type="ECO:0000256" key="3">
    <source>
        <dbReference type="ARBA" id="ARBA00022691"/>
    </source>
</evidence>
<dbReference type="InterPro" id="IPR029063">
    <property type="entry name" value="SAM-dependent_MTases_sf"/>
</dbReference>
<evidence type="ECO:0000256" key="1">
    <source>
        <dbReference type="ARBA" id="ARBA00022603"/>
    </source>
</evidence>
<dbReference type="PANTHER" id="PTHR13610:SF9">
    <property type="entry name" value="FI06469P"/>
    <property type="match status" value="1"/>
</dbReference>
<dbReference type="EMBL" id="FNHO01000006">
    <property type="protein sequence ID" value="SDM62005.1"/>
    <property type="molecule type" value="Genomic_DNA"/>
</dbReference>
<dbReference type="RefSeq" id="WP_043222178.1">
    <property type="nucleotide sequence ID" value="NZ_CP007511.1"/>
</dbReference>
<dbReference type="GO" id="GO:0032259">
    <property type="term" value="P:methylation"/>
    <property type="evidence" value="ECO:0007669"/>
    <property type="project" value="UniProtKB-KW"/>
</dbReference>
<dbReference type="GeneID" id="77261828"/>
<keyword evidence="8" id="KW-1185">Reference proteome</keyword>
<name>A0A8D3Y442_9GAMM</name>